<reference evidence="1 2" key="1">
    <citation type="submission" date="2017-05" db="EMBL/GenBank/DDBJ databases">
        <authorList>
            <person name="Varghese N."/>
            <person name="Submissions S."/>
        </authorList>
    </citation>
    <scope>NUCLEOTIDE SEQUENCE [LARGE SCALE GENOMIC DNA]</scope>
    <source>
        <strain evidence="1 2">DSM 16304</strain>
    </source>
</reference>
<organism evidence="1 2">
    <name type="scientific">Balnearium lithotrophicum</name>
    <dbReference type="NCBI Taxonomy" id="223788"/>
    <lineage>
        <taxon>Bacteria</taxon>
        <taxon>Pseudomonadati</taxon>
        <taxon>Aquificota</taxon>
        <taxon>Aquificia</taxon>
        <taxon>Desulfurobacteriales</taxon>
        <taxon>Desulfurobacteriaceae</taxon>
        <taxon>Balnearium</taxon>
    </lineage>
</organism>
<proteinExistence type="predicted"/>
<gene>
    <name evidence="1" type="ORF">SAMN06269117_12517</name>
</gene>
<name>A0A521DT02_9BACT</name>
<protein>
    <submittedName>
        <fullName evidence="1">Uncharacterized protein</fullName>
    </submittedName>
</protein>
<dbReference type="Proteomes" id="UP000317315">
    <property type="component" value="Unassembled WGS sequence"/>
</dbReference>
<accession>A0A521DT02</accession>
<keyword evidence="2" id="KW-1185">Reference proteome</keyword>
<dbReference type="EMBL" id="FXTM01000025">
    <property type="protein sequence ID" value="SMO74748.1"/>
    <property type="molecule type" value="Genomic_DNA"/>
</dbReference>
<dbReference type="RefSeq" id="WP_142936111.1">
    <property type="nucleotide sequence ID" value="NZ_FXTM01000025.1"/>
</dbReference>
<evidence type="ECO:0000313" key="2">
    <source>
        <dbReference type="Proteomes" id="UP000317315"/>
    </source>
</evidence>
<dbReference type="OrthoDB" id="9839889at2"/>
<evidence type="ECO:0000313" key="1">
    <source>
        <dbReference type="EMBL" id="SMO74748.1"/>
    </source>
</evidence>
<dbReference type="AlphaFoldDB" id="A0A521DT02"/>
<sequence length="137" mass="16363">MRFRTVRRPNMKWCGFFIGNSKDFILVIPFGSTHIFSYLEIVDREVKKQAQRIKKNVIDVYVDILPVAGNRDKTLLKFTYNKRTDEINWLEGKEFSIQDIPHYLLENIKEVYKKNKNVFLEFLLPSEKKKFETVLSL</sequence>